<keyword evidence="3 4" id="KW-0808">Transferase</keyword>
<dbReference type="InterPro" id="IPR035595">
    <property type="entry name" value="UDP_glycos_trans_CS"/>
</dbReference>
<organism evidence="6 7">
    <name type="scientific">Nesidiocoris tenuis</name>
    <dbReference type="NCBI Taxonomy" id="355587"/>
    <lineage>
        <taxon>Eukaryota</taxon>
        <taxon>Metazoa</taxon>
        <taxon>Ecdysozoa</taxon>
        <taxon>Arthropoda</taxon>
        <taxon>Hexapoda</taxon>
        <taxon>Insecta</taxon>
        <taxon>Pterygota</taxon>
        <taxon>Neoptera</taxon>
        <taxon>Paraneoptera</taxon>
        <taxon>Hemiptera</taxon>
        <taxon>Heteroptera</taxon>
        <taxon>Panheteroptera</taxon>
        <taxon>Cimicomorpha</taxon>
        <taxon>Miridae</taxon>
        <taxon>Dicyphina</taxon>
        <taxon>Nesidiocoris</taxon>
    </lineage>
</organism>
<dbReference type="InterPro" id="IPR050271">
    <property type="entry name" value="UDP-glycosyltransferase"/>
</dbReference>
<protein>
    <recommendedName>
        <fullName evidence="5">UDP-glucuronosyltransferase</fullName>
        <ecNumber evidence="5">2.4.1.17</ecNumber>
    </recommendedName>
</protein>
<evidence type="ECO:0000256" key="4">
    <source>
        <dbReference type="RuleBase" id="RU003718"/>
    </source>
</evidence>
<feature type="signal peptide" evidence="5">
    <location>
        <begin position="1"/>
        <end position="24"/>
    </location>
</feature>
<keyword evidence="2 4" id="KW-0328">Glycosyltransferase</keyword>
<dbReference type="PANTHER" id="PTHR48043">
    <property type="entry name" value="EG:EG0003.4 PROTEIN-RELATED"/>
    <property type="match status" value="1"/>
</dbReference>
<evidence type="ECO:0000313" key="6">
    <source>
        <dbReference type="EMBL" id="BES97823.1"/>
    </source>
</evidence>
<feature type="chain" id="PRO_5044988509" description="UDP-glucuronosyltransferase" evidence="5">
    <location>
        <begin position="25"/>
        <end position="527"/>
    </location>
</feature>
<keyword evidence="7" id="KW-1185">Reference proteome</keyword>
<sequence length="527" mass="59789">MTGFRSSWQWSLLALGMLVAYSSAARILVTLPMPWKSHHFVYHGVMRELAARGHEIDYLAAVPMKNQPPNIKHLPLKDDLEEQLGRIAPEEIVQDWQTVVHYKFNENVLKAIEPIYSQAPEVKKLLESDTKYDIVMSEFHLYQDISLAWVHKFKALAVCLMVLGDVSHSNEMNGLPDNPSYMIDFLSSFSDEMSIYDRLYNTAERITSSLVQAYFAWIHQNMADKFMRYPGWETRPPLSELASDMALVLVNSHPAVSYSTPKSPHVKEIGGMTLTGSIELPKDLKSFMDSATDGVIFFNLGTNVNLGHVTRDGKLEELLKMFRSLKQKVIIKWTGDNMPHVLDDKIQILAWVPQLGILAHKNTKLFITHGGLQGTMETVHYGVPIVGIPIFADQPKNVKFMVMKGCGVQIDKRNITSAALEWAINEVISNPKYKEAIMKRSAMIRDSLVRPVDEAVYWIEYVLKHGKVLQPASVHLPFYKLYLLDVLAIYGAILLFIVSLMKWLVKSAVRLLCSGSSPKSRKFIKRD</sequence>
<evidence type="ECO:0000256" key="3">
    <source>
        <dbReference type="ARBA" id="ARBA00022679"/>
    </source>
</evidence>
<evidence type="ECO:0000313" key="7">
    <source>
        <dbReference type="Proteomes" id="UP001307889"/>
    </source>
</evidence>
<dbReference type="Gene3D" id="3.40.50.2000">
    <property type="entry name" value="Glycogen Phosphorylase B"/>
    <property type="match status" value="1"/>
</dbReference>
<dbReference type="Proteomes" id="UP001307889">
    <property type="component" value="Chromosome 8"/>
</dbReference>
<name>A0ABN7B0R2_9HEMI</name>
<gene>
    <name evidence="6" type="ORF">NTJ_10638</name>
</gene>
<dbReference type="PROSITE" id="PS00375">
    <property type="entry name" value="UDPGT"/>
    <property type="match status" value="1"/>
</dbReference>
<evidence type="ECO:0000256" key="5">
    <source>
        <dbReference type="RuleBase" id="RU362059"/>
    </source>
</evidence>
<dbReference type="Pfam" id="PF00201">
    <property type="entry name" value="UDPGT"/>
    <property type="match status" value="1"/>
</dbReference>
<keyword evidence="5" id="KW-1133">Transmembrane helix</keyword>
<comment type="catalytic activity">
    <reaction evidence="5">
        <text>glucuronate acceptor + UDP-alpha-D-glucuronate = acceptor beta-D-glucuronoside + UDP + H(+)</text>
        <dbReference type="Rhea" id="RHEA:21032"/>
        <dbReference type="ChEBI" id="CHEBI:15378"/>
        <dbReference type="ChEBI" id="CHEBI:58052"/>
        <dbReference type="ChEBI" id="CHEBI:58223"/>
        <dbReference type="ChEBI" id="CHEBI:132367"/>
        <dbReference type="ChEBI" id="CHEBI:132368"/>
        <dbReference type="EC" id="2.4.1.17"/>
    </reaction>
</comment>
<dbReference type="SUPFAM" id="SSF53756">
    <property type="entry name" value="UDP-Glycosyltransferase/glycogen phosphorylase"/>
    <property type="match status" value="1"/>
</dbReference>
<comment type="similarity">
    <text evidence="1 4">Belongs to the UDP-glycosyltransferase family.</text>
</comment>
<dbReference type="PANTHER" id="PTHR48043:SF159">
    <property type="entry name" value="EG:EG0003.4 PROTEIN-RELATED"/>
    <property type="match status" value="1"/>
</dbReference>
<keyword evidence="5" id="KW-0732">Signal</keyword>
<dbReference type="InterPro" id="IPR002213">
    <property type="entry name" value="UDP_glucos_trans"/>
</dbReference>
<reference evidence="6 7" key="1">
    <citation type="submission" date="2023-09" db="EMBL/GenBank/DDBJ databases">
        <title>Nesidiocoris tenuis whole genome shotgun sequence.</title>
        <authorList>
            <person name="Shibata T."/>
            <person name="Shimoda M."/>
            <person name="Kobayashi T."/>
            <person name="Uehara T."/>
        </authorList>
    </citation>
    <scope>NUCLEOTIDE SEQUENCE [LARGE SCALE GENOMIC DNA]</scope>
    <source>
        <strain evidence="6 7">Japan</strain>
    </source>
</reference>
<evidence type="ECO:0000256" key="2">
    <source>
        <dbReference type="ARBA" id="ARBA00022676"/>
    </source>
</evidence>
<dbReference type="CDD" id="cd03784">
    <property type="entry name" value="GT1_Gtf-like"/>
    <property type="match status" value="1"/>
</dbReference>
<comment type="subcellular location">
    <subcellularLocation>
        <location evidence="5">Membrane</location>
        <topology evidence="5">Single-pass membrane protein</topology>
    </subcellularLocation>
</comment>
<accession>A0ABN7B0R2</accession>
<dbReference type="EC" id="2.4.1.17" evidence="5"/>
<keyword evidence="5" id="KW-0812">Transmembrane</keyword>
<dbReference type="EMBL" id="AP028916">
    <property type="protein sequence ID" value="BES97823.1"/>
    <property type="molecule type" value="Genomic_DNA"/>
</dbReference>
<feature type="transmembrane region" description="Helical" evidence="5">
    <location>
        <begin position="481"/>
        <end position="501"/>
    </location>
</feature>
<keyword evidence="5" id="KW-0472">Membrane</keyword>
<evidence type="ECO:0000256" key="1">
    <source>
        <dbReference type="ARBA" id="ARBA00009995"/>
    </source>
</evidence>
<proteinExistence type="inferred from homology"/>